<dbReference type="RefSeq" id="WP_065256984.1">
    <property type="nucleotide sequence ID" value="NZ_JARDJM010000014.1"/>
</dbReference>
<sequence length="205" mass="23226">MNDEPVKEGAVLSNFVPILNLMDSNGNQGFSSKRGVVPNKIWNAEKKSWETVNEEYDHDENMINKRIGVIFFQNWYVNAENELKSNTKIYTVYSEKGRQTGGDIAIDKTYEPDDNKHLKELCQEALQVSLSRKEKALAKQKAQFKELEKAKKPLPNVQLGSYDNAKEVDEVTPKAEKYAKPASHDLEVDLSDADIERELSGDSDS</sequence>
<accession>A0A1B8PVI5</accession>
<reference evidence="2 3" key="1">
    <citation type="submission" date="2016-06" db="EMBL/GenBank/DDBJ databases">
        <title>Draft genome of Moraxella lacunata CCUG 57757A.</title>
        <authorList>
            <person name="Salva-Serra F."/>
            <person name="Engstrom-Jakobsson H."/>
            <person name="Thorell K."/>
            <person name="Gonzales-Siles L."/>
            <person name="Karlsson R."/>
            <person name="Boulund F."/>
            <person name="Engstrand L."/>
            <person name="Kristiansson E."/>
            <person name="Moore E."/>
        </authorList>
    </citation>
    <scope>NUCLEOTIDE SEQUENCE [LARGE SCALE GENOMIC DNA]</scope>
    <source>
        <strain evidence="2 3">CCUG 57757A</strain>
    </source>
</reference>
<evidence type="ECO:0000256" key="1">
    <source>
        <dbReference type="SAM" id="MobiDB-lite"/>
    </source>
</evidence>
<feature type="compositionally biased region" description="Basic and acidic residues" evidence="1">
    <location>
        <begin position="164"/>
        <end position="187"/>
    </location>
</feature>
<dbReference type="Proteomes" id="UP000092607">
    <property type="component" value="Unassembled WGS sequence"/>
</dbReference>
<protein>
    <submittedName>
        <fullName evidence="2">Uncharacterized protein</fullName>
    </submittedName>
</protein>
<dbReference type="AlphaFoldDB" id="A0A1B8PVI5"/>
<evidence type="ECO:0000313" key="3">
    <source>
        <dbReference type="Proteomes" id="UP000092607"/>
    </source>
</evidence>
<name>A0A1B8PVI5_MORLA</name>
<feature type="region of interest" description="Disordered" evidence="1">
    <location>
        <begin position="155"/>
        <end position="205"/>
    </location>
</feature>
<gene>
    <name evidence="2" type="ORF">A9309_11370</name>
</gene>
<feature type="compositionally biased region" description="Basic and acidic residues" evidence="1">
    <location>
        <begin position="194"/>
        <end position="205"/>
    </location>
</feature>
<proteinExistence type="predicted"/>
<evidence type="ECO:0000313" key="2">
    <source>
        <dbReference type="EMBL" id="OBX59529.1"/>
    </source>
</evidence>
<dbReference type="EMBL" id="LZMS01000106">
    <property type="protein sequence ID" value="OBX59529.1"/>
    <property type="molecule type" value="Genomic_DNA"/>
</dbReference>
<comment type="caution">
    <text evidence="2">The sequence shown here is derived from an EMBL/GenBank/DDBJ whole genome shotgun (WGS) entry which is preliminary data.</text>
</comment>
<organism evidence="2 3">
    <name type="scientific">Moraxella lacunata</name>
    <dbReference type="NCBI Taxonomy" id="477"/>
    <lineage>
        <taxon>Bacteria</taxon>
        <taxon>Pseudomonadati</taxon>
        <taxon>Pseudomonadota</taxon>
        <taxon>Gammaproteobacteria</taxon>
        <taxon>Moraxellales</taxon>
        <taxon>Moraxellaceae</taxon>
        <taxon>Moraxella</taxon>
    </lineage>
</organism>